<keyword evidence="4 15" id="KW-0378">Hydrolase</keyword>
<comment type="caution">
    <text evidence="19">The sequence shown here is derived from an EMBL/GenBank/DDBJ whole genome shotgun (WGS) entry which is preliminary data.</text>
</comment>
<dbReference type="GO" id="GO:0005829">
    <property type="term" value="C:cytosol"/>
    <property type="evidence" value="ECO:0007669"/>
    <property type="project" value="TreeGrafter"/>
</dbReference>
<dbReference type="InterPro" id="IPR038726">
    <property type="entry name" value="PDDEXK_AddAB-type"/>
</dbReference>
<dbReference type="PANTHER" id="PTHR11070:SF2">
    <property type="entry name" value="ATP-DEPENDENT DNA HELICASE SRS2"/>
    <property type="match status" value="1"/>
</dbReference>
<dbReference type="InterPro" id="IPR014151">
    <property type="entry name" value="DNA_helicase_AddA"/>
</dbReference>
<dbReference type="Pfam" id="PF00580">
    <property type="entry name" value="UvrD-helicase"/>
    <property type="match status" value="1"/>
</dbReference>
<keyword evidence="2 15" id="KW-0547">Nucleotide-binding</keyword>
<dbReference type="PATRIC" id="fig|121290.4.peg.1740"/>
<evidence type="ECO:0000256" key="14">
    <source>
        <dbReference type="ARBA" id="ARBA00048988"/>
    </source>
</evidence>
<evidence type="ECO:0000256" key="3">
    <source>
        <dbReference type="ARBA" id="ARBA00022763"/>
    </source>
</evidence>
<gene>
    <name evidence="19" type="ORF">APY04_0927</name>
</gene>
<dbReference type="InterPro" id="IPR014016">
    <property type="entry name" value="UvrD-like_ATP-bd"/>
</dbReference>
<keyword evidence="7 15" id="KW-0067">ATP-binding</keyword>
<keyword evidence="10" id="KW-0413">Isomerase</keyword>
<evidence type="ECO:0000256" key="15">
    <source>
        <dbReference type="PROSITE-ProRule" id="PRU00560"/>
    </source>
</evidence>
<evidence type="ECO:0000259" key="18">
    <source>
        <dbReference type="PROSITE" id="PS51217"/>
    </source>
</evidence>
<dbReference type="GO" id="GO:0043138">
    <property type="term" value="F:3'-5' DNA helicase activity"/>
    <property type="evidence" value="ECO:0007669"/>
    <property type="project" value="UniProtKB-EC"/>
</dbReference>
<evidence type="ECO:0000313" key="20">
    <source>
        <dbReference type="Proteomes" id="UP000059074"/>
    </source>
</evidence>
<organism evidence="19 20">
    <name type="scientific">Hyphomicrobium sulfonivorans</name>
    <dbReference type="NCBI Taxonomy" id="121290"/>
    <lineage>
        <taxon>Bacteria</taxon>
        <taxon>Pseudomonadati</taxon>
        <taxon>Pseudomonadota</taxon>
        <taxon>Alphaproteobacteria</taxon>
        <taxon>Hyphomicrobiales</taxon>
        <taxon>Hyphomicrobiaceae</taxon>
        <taxon>Hyphomicrobium</taxon>
    </lineage>
</organism>
<evidence type="ECO:0000256" key="16">
    <source>
        <dbReference type="SAM" id="MobiDB-lite"/>
    </source>
</evidence>
<evidence type="ECO:0000256" key="11">
    <source>
        <dbReference type="ARBA" id="ARBA00034617"/>
    </source>
</evidence>
<keyword evidence="6" id="KW-0269">Exonuclease</keyword>
<feature type="domain" description="UvrD-like helicase C-terminal" evidence="18">
    <location>
        <begin position="513"/>
        <end position="798"/>
    </location>
</feature>
<evidence type="ECO:0000256" key="8">
    <source>
        <dbReference type="ARBA" id="ARBA00023125"/>
    </source>
</evidence>
<keyword evidence="3" id="KW-0227">DNA damage</keyword>
<keyword evidence="8" id="KW-0238">DNA-binding</keyword>
<dbReference type="RefSeq" id="WP_068460103.1">
    <property type="nucleotide sequence ID" value="NZ_LMTR01000030.1"/>
</dbReference>
<name>A0A120CX97_HYPSL</name>
<dbReference type="EC" id="5.6.2.4" evidence="12"/>
<dbReference type="PROSITE" id="PS51198">
    <property type="entry name" value="UVRD_HELICASE_ATP_BIND"/>
    <property type="match status" value="1"/>
</dbReference>
<reference evidence="19 20" key="1">
    <citation type="submission" date="2015-10" db="EMBL/GenBank/DDBJ databases">
        <title>Transcriptomic analysis of a linuron degrading triple-species bacterial consortium.</title>
        <authorList>
            <person name="Albers P."/>
        </authorList>
    </citation>
    <scope>NUCLEOTIDE SEQUENCE [LARGE SCALE GENOMIC DNA]</scope>
    <source>
        <strain evidence="19 20">WDL6</strain>
    </source>
</reference>
<evidence type="ECO:0000313" key="19">
    <source>
        <dbReference type="EMBL" id="KWT70647.1"/>
    </source>
</evidence>
<keyword evidence="20" id="KW-1185">Reference proteome</keyword>
<dbReference type="Pfam" id="PF12705">
    <property type="entry name" value="PDDEXK_1"/>
    <property type="match status" value="1"/>
</dbReference>
<dbReference type="PANTHER" id="PTHR11070">
    <property type="entry name" value="UVRD / RECB / PCRA DNA HELICASE FAMILY MEMBER"/>
    <property type="match status" value="1"/>
</dbReference>
<evidence type="ECO:0000256" key="7">
    <source>
        <dbReference type="ARBA" id="ARBA00022840"/>
    </source>
</evidence>
<evidence type="ECO:0000256" key="1">
    <source>
        <dbReference type="ARBA" id="ARBA00022722"/>
    </source>
</evidence>
<dbReference type="GO" id="GO:0033202">
    <property type="term" value="C:DNA helicase complex"/>
    <property type="evidence" value="ECO:0007669"/>
    <property type="project" value="TreeGrafter"/>
</dbReference>
<keyword evidence="5 15" id="KW-0347">Helicase</keyword>
<dbReference type="GO" id="GO:0003677">
    <property type="term" value="F:DNA binding"/>
    <property type="evidence" value="ECO:0007669"/>
    <property type="project" value="UniProtKB-KW"/>
</dbReference>
<dbReference type="PROSITE" id="PS51217">
    <property type="entry name" value="UVRD_HELICASE_CTER"/>
    <property type="match status" value="1"/>
</dbReference>
<proteinExistence type="predicted"/>
<protein>
    <recommendedName>
        <fullName evidence="12">DNA 3'-5' helicase</fullName>
        <ecNumber evidence="12">5.6.2.4</ecNumber>
    </recommendedName>
    <alternativeName>
        <fullName evidence="13">DNA 3'-5' helicase II</fullName>
    </alternativeName>
</protein>
<feature type="compositionally biased region" description="Basic and acidic residues" evidence="16">
    <location>
        <begin position="9"/>
        <end position="21"/>
    </location>
</feature>
<dbReference type="GO" id="GO:0000725">
    <property type="term" value="P:recombinational repair"/>
    <property type="evidence" value="ECO:0007669"/>
    <property type="project" value="TreeGrafter"/>
</dbReference>
<feature type="compositionally biased region" description="Polar residues" evidence="16">
    <location>
        <begin position="917"/>
        <end position="928"/>
    </location>
</feature>
<evidence type="ECO:0000256" key="12">
    <source>
        <dbReference type="ARBA" id="ARBA00034808"/>
    </source>
</evidence>
<dbReference type="OrthoDB" id="9810135at2"/>
<dbReference type="Gene3D" id="3.40.50.300">
    <property type="entry name" value="P-loop containing nucleotide triphosphate hydrolases"/>
    <property type="match status" value="4"/>
</dbReference>
<dbReference type="InterPro" id="IPR000212">
    <property type="entry name" value="DNA_helicase_UvrD/REP"/>
</dbReference>
<dbReference type="GO" id="GO:0004527">
    <property type="term" value="F:exonuclease activity"/>
    <property type="evidence" value="ECO:0007669"/>
    <property type="project" value="UniProtKB-KW"/>
</dbReference>
<feature type="domain" description="UvrD-like helicase ATP-binding" evidence="17">
    <location>
        <begin position="10"/>
        <end position="496"/>
    </location>
</feature>
<feature type="region of interest" description="Disordered" evidence="16">
    <location>
        <begin position="977"/>
        <end position="1006"/>
    </location>
</feature>
<dbReference type="SUPFAM" id="SSF52980">
    <property type="entry name" value="Restriction endonuclease-like"/>
    <property type="match status" value="1"/>
</dbReference>
<evidence type="ECO:0000256" key="6">
    <source>
        <dbReference type="ARBA" id="ARBA00022839"/>
    </source>
</evidence>
<keyword evidence="9" id="KW-0234">DNA repair</keyword>
<dbReference type="EMBL" id="LMTR01000030">
    <property type="protein sequence ID" value="KWT70647.1"/>
    <property type="molecule type" value="Genomic_DNA"/>
</dbReference>
<dbReference type="SUPFAM" id="SSF52540">
    <property type="entry name" value="P-loop containing nucleoside triphosphate hydrolases"/>
    <property type="match status" value="1"/>
</dbReference>
<evidence type="ECO:0000259" key="17">
    <source>
        <dbReference type="PROSITE" id="PS51198"/>
    </source>
</evidence>
<keyword evidence="1" id="KW-0540">Nuclease</keyword>
<dbReference type="InterPro" id="IPR014017">
    <property type="entry name" value="DNA_helicase_UvrD-like_C"/>
</dbReference>
<dbReference type="InterPro" id="IPR011335">
    <property type="entry name" value="Restrct_endonuc-II-like"/>
</dbReference>
<dbReference type="InterPro" id="IPR011604">
    <property type="entry name" value="PDDEXK-like_dom_sf"/>
</dbReference>
<dbReference type="STRING" id="121290.APY04_0927"/>
<dbReference type="AlphaFoldDB" id="A0A120CX97"/>
<feature type="region of interest" description="Disordered" evidence="16">
    <location>
        <begin position="916"/>
        <end position="942"/>
    </location>
</feature>
<comment type="catalytic activity">
    <reaction evidence="11">
        <text>Couples ATP hydrolysis with the unwinding of duplex DNA by translocating in the 3'-5' direction.</text>
        <dbReference type="EC" id="5.6.2.4"/>
    </reaction>
</comment>
<dbReference type="Pfam" id="PF13361">
    <property type="entry name" value="UvrD_C"/>
    <property type="match status" value="1"/>
</dbReference>
<evidence type="ECO:0000256" key="4">
    <source>
        <dbReference type="ARBA" id="ARBA00022801"/>
    </source>
</evidence>
<feature type="region of interest" description="Disordered" evidence="16">
    <location>
        <begin position="1"/>
        <end position="21"/>
    </location>
</feature>
<comment type="catalytic activity">
    <reaction evidence="14">
        <text>ATP + H2O = ADP + phosphate + H(+)</text>
        <dbReference type="Rhea" id="RHEA:13065"/>
        <dbReference type="ChEBI" id="CHEBI:15377"/>
        <dbReference type="ChEBI" id="CHEBI:15378"/>
        <dbReference type="ChEBI" id="CHEBI:30616"/>
        <dbReference type="ChEBI" id="CHEBI:43474"/>
        <dbReference type="ChEBI" id="CHEBI:456216"/>
        <dbReference type="EC" id="5.6.2.4"/>
    </reaction>
</comment>
<feature type="binding site" evidence="15">
    <location>
        <begin position="31"/>
        <end position="38"/>
    </location>
    <ligand>
        <name>ATP</name>
        <dbReference type="ChEBI" id="CHEBI:30616"/>
    </ligand>
</feature>
<dbReference type="NCBIfam" id="TIGR02784">
    <property type="entry name" value="addA_alphas"/>
    <property type="match status" value="1"/>
</dbReference>
<dbReference type="Proteomes" id="UP000059074">
    <property type="component" value="Unassembled WGS sequence"/>
</dbReference>
<dbReference type="InterPro" id="IPR027417">
    <property type="entry name" value="P-loop_NTPase"/>
</dbReference>
<sequence length="1196" mass="131472">MSIDPPINDLERTKKSQRDAADPAASVWVSANAGTGKTHVLTQRVLRLMLAGTKPERILCLTYTKAAAAEMSKRVFDTLASWVSLPDEALHDRLLELNNRAPTFDEVQFARTLFAVAIETPGGLKVQTIHSFCERLLQRFPLEAGVTPGFSVLDDTLARKLLREAIDATLFDVTGSADSGAQAQALAAIIPFASEDVFDKVLANALHQRQWLDSALRIDFGAGPDDEFHGLDRAFRRAFSVREGVTAKQIDDDIADLFDDSTLSHLRDALTGGSKSDQDLAAHIIRAISARSAAARAAALKGYLLTSEGAARKRLMTKGVSEASTGLMDTATDAQTRCLDLQNESRAVRAVEATIALHRLASVVLQRYSVAKMRRAALDYDDLITKSVYLLSGQDLASWVMFKLDRGIDHILVDEAQDTSPEQWQIVASLAREFFTGEGQMETIRTLFGVGDEKQSIYSFQGADPRQFAAMGARFAEMSGPDAWRRIPLDLSFRTVAPILEAVDRVFSDHLRTPGLTADRSRIHHAVHRMGHGGVVELWPPELAEDAVKSDRWAPLEEEHEQKPIARVADRVANTIRSWLDNGEMLASEGRPIRAGDIIILVRKRRPFADPMVAALKARNIPVAGSDRLRLSDQIAVQDLVSLGDFLTLPEDDLALAEVLKSPLIGLDDDDLLAIAHGRNGSLWKGLIAHKGDNERFRTAFETLKRWRSRADFVPPFEFFASILDREGARSRLLARLGSEAADPIDEFLNLALRYDDAEAPSLTGFLTFLRKAESEVKRDMEQGRDEVRVMTVHGAKGLEAPIVFLPDTCGTRSNSGKGDELLTLDGIALPEGTKDKPFVWVVKGTGKHPLIEAAKAEASRRELEERNRLLYVAMTRARDRLYVAGFAGKNGPAAGSWYELIELGLEGLMEKVDTGDGTTASRYSVPQSAAPGKPKSEHRRQTTITALPEWAAVAAPKEAALSIPLAPSRLEAYAPDEEGEALPVQPEHRRPAEEEPAAPSPRLQTSEHRFLRGTLTHALLQHLPTLPVAGWQQAAHTFLELRGDALSAGMRASIAKETLAILTAPQFTDLFGPSSRAEVPIVALIPHPNGRSAPLKLMGQIDRLVDTGSEVLIVDYKTNRPPPRTIETVAPAYLYQLAAYRLALQEIYPGRVVRAALLWTDGPRMMMLPDALLDDYTGRLWNIDLDNLDGQRSHS</sequence>
<evidence type="ECO:0000256" key="13">
    <source>
        <dbReference type="ARBA" id="ARBA00034923"/>
    </source>
</evidence>
<evidence type="ECO:0000256" key="10">
    <source>
        <dbReference type="ARBA" id="ARBA00023235"/>
    </source>
</evidence>
<dbReference type="Gene3D" id="3.90.320.10">
    <property type="match status" value="1"/>
</dbReference>
<evidence type="ECO:0000256" key="9">
    <source>
        <dbReference type="ARBA" id="ARBA00023204"/>
    </source>
</evidence>
<dbReference type="Gene3D" id="1.10.486.10">
    <property type="entry name" value="PCRA, domain 4"/>
    <property type="match status" value="1"/>
</dbReference>
<evidence type="ECO:0000256" key="2">
    <source>
        <dbReference type="ARBA" id="ARBA00022741"/>
    </source>
</evidence>
<dbReference type="GO" id="GO:0005524">
    <property type="term" value="F:ATP binding"/>
    <property type="evidence" value="ECO:0007669"/>
    <property type="project" value="UniProtKB-UniRule"/>
</dbReference>
<accession>A0A120CX97</accession>
<evidence type="ECO:0000256" key="5">
    <source>
        <dbReference type="ARBA" id="ARBA00022806"/>
    </source>
</evidence>